<name>A0A6Q8PHD3_HUMAN</name>
<gene>
    <name evidence="2" type="primary">PLEKHG5</name>
</gene>
<dbReference type="Bgee" id="ENSG00000171680">
    <property type="expression patterns" value="Expressed in sural nerve and 109 other cell types or tissues"/>
</dbReference>
<keyword evidence="3" id="KW-1185">Reference proteome</keyword>
<reference evidence="2" key="5">
    <citation type="submission" date="2025-09" db="UniProtKB">
        <authorList>
            <consortium name="Ensembl"/>
        </authorList>
    </citation>
    <scope>IDENTIFICATION</scope>
</reference>
<reference evidence="2 3" key="3">
    <citation type="journal article" date="2006" name="Nature">
        <title>The DNA sequence and biological annotation of human chromosome 1.</title>
        <authorList>
            <person name="Gregory S.G."/>
            <person name="Barlow K.F."/>
            <person name="McLay K.E."/>
            <person name="Kaul R."/>
            <person name="Swarbreck D."/>
            <person name="Dunham A."/>
            <person name="Scott C.E."/>
            <person name="Howe K.L."/>
            <person name="Woodfine K."/>
            <person name="Spencer C.C."/>
            <person name="Jones M.C."/>
            <person name="Gillson C."/>
            <person name="Searle S."/>
            <person name="Zhou Y."/>
            <person name="Kokocinski F."/>
            <person name="McDonald L."/>
            <person name="Evans R."/>
            <person name="Phillips K."/>
            <person name="Atkinson A."/>
            <person name="Cooper R."/>
            <person name="Jones C."/>
            <person name="Hall R.E."/>
            <person name="Andrews T.D."/>
            <person name="Lloyd C."/>
            <person name="Ainscough R."/>
            <person name="Almeida J.P."/>
            <person name="Ambrose K.D."/>
            <person name="Anderson F."/>
            <person name="Andrew R.W."/>
            <person name="Ashwell R.I."/>
            <person name="Aubin K."/>
            <person name="Babbage A.K."/>
            <person name="Bagguley C.L."/>
            <person name="Bailey J."/>
            <person name="Beasley H."/>
            <person name="Bethel G."/>
            <person name="Bird C.P."/>
            <person name="Bray-Allen S."/>
            <person name="Brown J.Y."/>
            <person name="Brown A.J."/>
            <person name="Buckley D."/>
            <person name="Burton J."/>
            <person name="Bye J."/>
            <person name="Carder C."/>
            <person name="Chapman J.C."/>
            <person name="Clark S.Y."/>
            <person name="Clarke G."/>
            <person name="Clee C."/>
            <person name="Cobley V."/>
            <person name="Collier R.E."/>
            <person name="Corby N."/>
            <person name="Coville G.J."/>
            <person name="Davies J."/>
            <person name="Deadman R."/>
            <person name="Dunn M."/>
            <person name="Earthrowl M."/>
            <person name="Ellington A.G."/>
            <person name="Errington H."/>
            <person name="Frankish A."/>
            <person name="Frankland J."/>
            <person name="French L."/>
            <person name="Garner P."/>
            <person name="Garnett J."/>
            <person name="Gay L."/>
            <person name="Ghori M.R."/>
            <person name="Gibson R."/>
            <person name="Gilby L.M."/>
            <person name="Gillett W."/>
            <person name="Glithero R.J."/>
            <person name="Grafham D.V."/>
            <person name="Griffiths C."/>
            <person name="Griffiths-Jones S."/>
            <person name="Grocock R."/>
            <person name="Hammond S."/>
            <person name="Harrison E.S."/>
            <person name="Hart E."/>
            <person name="Haugen E."/>
            <person name="Heath P.D."/>
            <person name="Holmes S."/>
            <person name="Holt K."/>
            <person name="Howden P.J."/>
            <person name="Hunt A.R."/>
            <person name="Hunt S.E."/>
            <person name="Hunter G."/>
            <person name="Isherwood J."/>
            <person name="James R."/>
            <person name="Johnson C."/>
            <person name="Johnson D."/>
            <person name="Joy A."/>
            <person name="Kay M."/>
            <person name="Kershaw J.K."/>
            <person name="Kibukawa M."/>
            <person name="Kimberley A.M."/>
            <person name="King A."/>
            <person name="Knights A.J."/>
            <person name="Lad H."/>
            <person name="Laird G."/>
            <person name="Lawlor S."/>
            <person name="Leongamornlert D.A."/>
            <person name="Lloyd D.M."/>
            <person name="Loveland J."/>
            <person name="Lovell J."/>
            <person name="Lush M.J."/>
            <person name="Lyne R."/>
            <person name="Martin S."/>
            <person name="Mashreghi-Mohammadi M."/>
            <person name="Matthews L."/>
            <person name="Matthews N.S."/>
            <person name="McLaren S."/>
            <person name="Milne S."/>
            <person name="Mistry S."/>
            <person name="Moore M.J."/>
            <person name="Nickerson T."/>
            <person name="O'Dell C.N."/>
            <person name="Oliver K."/>
            <person name="Palmeiri A."/>
            <person name="Palmer S.A."/>
            <person name="Parker A."/>
            <person name="Patel D."/>
            <person name="Pearce A.V."/>
            <person name="Peck A.I."/>
            <person name="Pelan S."/>
            <person name="Phelps K."/>
            <person name="Phillimore B.J."/>
            <person name="Plumb R."/>
            <person name="Rajan J."/>
            <person name="Raymond C."/>
            <person name="Rouse G."/>
            <person name="Saenphimmachak C."/>
            <person name="Sehra H.K."/>
            <person name="Sheridan E."/>
            <person name="Shownkeen R."/>
            <person name="Sims S."/>
            <person name="Skuce C.D."/>
            <person name="Smith M."/>
            <person name="Steward C."/>
            <person name="Subramanian S."/>
            <person name="Sycamore N."/>
            <person name="Tracey A."/>
            <person name="Tromans A."/>
            <person name="Van Helmond Z."/>
            <person name="Wall M."/>
            <person name="Wallis J.M."/>
            <person name="White S."/>
            <person name="Whitehead S.L."/>
            <person name="Wilkinson J.E."/>
            <person name="Willey D.L."/>
            <person name="Williams H."/>
            <person name="Wilming L."/>
            <person name="Wray P.W."/>
            <person name="Wu Z."/>
            <person name="Coulson A."/>
            <person name="Vaudin M."/>
            <person name="Sulston J.E."/>
            <person name="Durbin R."/>
            <person name="Hubbard T."/>
            <person name="Wooster R."/>
            <person name="Dunham I."/>
            <person name="Carter N.P."/>
            <person name="McVean G."/>
            <person name="Ross M.T."/>
            <person name="Harrow J."/>
            <person name="Olson M.V."/>
            <person name="Beck S."/>
            <person name="Rogers J."/>
            <person name="Bentley D.R."/>
            <person name="Banerjee R."/>
            <person name="Bryant S.P."/>
            <person name="Burford D.C."/>
            <person name="Burrill W.D."/>
            <person name="Clegg S.M."/>
            <person name="Dhami P."/>
            <person name="Dovey O."/>
            <person name="Faulkner L.M."/>
            <person name="Gribble S.M."/>
            <person name="Langford C.F."/>
            <person name="Pandian R.D."/>
            <person name="Porter K.M."/>
            <person name="Prigmore E."/>
        </authorList>
    </citation>
    <scope>NUCLEOTIDE SEQUENCE [LARGE SCALE GENOMIC DNA]</scope>
</reference>
<dbReference type="OpenTargets" id="ENSG00000171680"/>
<sequence>MDKGRAAKMGKLRLTQGQTARKWESWDLNPVPRYVTTPTASSCTAGGPSTSARPVTASSTAPCIMMGMSASTFPHKALCWPGTCPPGHARRAPAPQWTWRRRRRRALWMAKGTGRAQA</sequence>
<feature type="region of interest" description="Disordered" evidence="1">
    <location>
        <begin position="37"/>
        <end position="56"/>
    </location>
</feature>
<organism evidence="2 3">
    <name type="scientific">Homo sapiens</name>
    <name type="common">Human</name>
    <dbReference type="NCBI Taxonomy" id="9606"/>
    <lineage>
        <taxon>Eukaryota</taxon>
        <taxon>Metazoa</taxon>
        <taxon>Chordata</taxon>
        <taxon>Craniata</taxon>
        <taxon>Vertebrata</taxon>
        <taxon>Euteleostomi</taxon>
        <taxon>Mammalia</taxon>
        <taxon>Eutheria</taxon>
        <taxon>Euarchontoglires</taxon>
        <taxon>Primates</taxon>
        <taxon>Haplorrhini</taxon>
        <taxon>Catarrhini</taxon>
        <taxon>Hominidae</taxon>
        <taxon>Homo</taxon>
    </lineage>
</organism>
<accession>A0A6Q8PHD3</accession>
<dbReference type="Proteomes" id="UP000005640">
    <property type="component" value="Chromosome 1"/>
</dbReference>
<protein>
    <submittedName>
        <fullName evidence="2">Pleckstrin homology and RhoGEF domain containing G5</fullName>
    </submittedName>
</protein>
<dbReference type="AlphaFoldDB" id="A0A6Q8PHD3"/>
<dbReference type="EMBL" id="AL591866">
    <property type="status" value="NOT_ANNOTATED_CDS"/>
    <property type="molecule type" value="Genomic_DNA"/>
</dbReference>
<dbReference type="HGNC" id="HGNC:29105">
    <property type="gene designation" value="PLEKHG5"/>
</dbReference>
<evidence type="ECO:0000313" key="2">
    <source>
        <dbReference type="Ensembl" id="ENSP00000502684.1"/>
    </source>
</evidence>
<dbReference type="OrthoDB" id="660555at2759"/>
<proteinExistence type="predicted"/>
<evidence type="ECO:0000256" key="1">
    <source>
        <dbReference type="SAM" id="MobiDB-lite"/>
    </source>
</evidence>
<reference evidence="2" key="4">
    <citation type="submission" date="2025-08" db="UniProtKB">
        <authorList>
            <consortium name="Ensembl"/>
        </authorList>
    </citation>
    <scope>IDENTIFICATION</scope>
</reference>
<dbReference type="Ensembl" id="ENST00000675548.1">
    <property type="protein sequence ID" value="ENSP00000502684.1"/>
    <property type="gene ID" value="ENSG00000171680.24"/>
</dbReference>
<dbReference type="GeneTree" id="ENSGT00510000046843"/>
<reference evidence="2 3" key="2">
    <citation type="journal article" date="2004" name="Nature">
        <title>Finishing the euchromatic sequence of the human genome.</title>
        <authorList>
            <consortium name="International Human Genome Sequencing Consortium"/>
        </authorList>
    </citation>
    <scope>NUCLEOTIDE SEQUENCE [LARGE SCALE GENOMIC DNA]</scope>
</reference>
<evidence type="ECO:0000313" key="3">
    <source>
        <dbReference type="Proteomes" id="UP000005640"/>
    </source>
</evidence>
<dbReference type="ExpressionAtlas" id="A0A6Q8PHD3">
    <property type="expression patterns" value="baseline and differential"/>
</dbReference>
<reference evidence="2 3" key="1">
    <citation type="journal article" date="2001" name="Nature">
        <title>Initial sequencing and analysis of the human genome.</title>
        <authorList>
            <consortium name="International Human Genome Sequencing Consortium"/>
            <person name="Lander E.S."/>
            <person name="Linton L.M."/>
            <person name="Birren B."/>
            <person name="Nusbaum C."/>
            <person name="Zody M.C."/>
            <person name="Baldwin J."/>
            <person name="Devon K."/>
            <person name="Dewar K."/>
            <person name="Doyle M."/>
            <person name="FitzHugh W."/>
            <person name="Funke R."/>
            <person name="Gage D."/>
            <person name="Harris K."/>
            <person name="Heaford A."/>
            <person name="Howland J."/>
            <person name="Kann L."/>
            <person name="Lehoczky J."/>
            <person name="LeVine R."/>
            <person name="McEwan P."/>
            <person name="McKernan K."/>
            <person name="Meldrim J."/>
            <person name="Mesirov J.P."/>
            <person name="Miranda C."/>
            <person name="Morris W."/>
            <person name="Naylor J."/>
            <person name="Raymond C."/>
            <person name="Rosetti M."/>
            <person name="Santos R."/>
            <person name="Sheridan A."/>
            <person name="Sougnez C."/>
            <person name="Stange-Thomann N."/>
            <person name="Stojanovic N."/>
            <person name="Subramanian A."/>
            <person name="Wyman D."/>
            <person name="Rogers J."/>
            <person name="Sulston J."/>
            <person name="Ainscough R."/>
            <person name="Beck S."/>
            <person name="Bentley D."/>
            <person name="Burton J."/>
            <person name="Clee C."/>
            <person name="Carter N."/>
            <person name="Coulson A."/>
            <person name="Deadman R."/>
            <person name="Deloukas P."/>
            <person name="Dunham A."/>
            <person name="Dunham I."/>
            <person name="Durbin R."/>
            <person name="French L."/>
            <person name="Grafham D."/>
            <person name="Gregory S."/>
            <person name="Hubbard T."/>
            <person name="Humphray S."/>
            <person name="Hunt A."/>
            <person name="Jones M."/>
            <person name="Lloyd C."/>
            <person name="McMurray A."/>
            <person name="Matthews L."/>
            <person name="Mercer S."/>
            <person name="Milne S."/>
            <person name="Mullikin J.C."/>
            <person name="Mungall A."/>
            <person name="Plumb R."/>
            <person name="Ross M."/>
            <person name="Shownkeen R."/>
            <person name="Sims S."/>
            <person name="Waterston R.H."/>
            <person name="Wilson R.K."/>
            <person name="Hillier L.W."/>
            <person name="McPherson J.D."/>
            <person name="Marra M.A."/>
            <person name="Mardis E.R."/>
            <person name="Fulton L.A."/>
            <person name="Chinwalla A.T."/>
            <person name="Pepin K.H."/>
            <person name="Gish W.R."/>
            <person name="Chissoe S.L."/>
            <person name="Wendl M.C."/>
            <person name="Delehaunty K.D."/>
            <person name="Miner T.L."/>
            <person name="Delehaunty A."/>
            <person name="Kramer J.B."/>
            <person name="Cook L.L."/>
            <person name="Fulton R.S."/>
            <person name="Johnson D.L."/>
            <person name="Minx P.J."/>
            <person name="Clifton S.W."/>
            <person name="Hawkins T."/>
            <person name="Branscomb E."/>
            <person name="Predki P."/>
            <person name="Richardson P."/>
            <person name="Wenning S."/>
            <person name="Slezak T."/>
            <person name="Doggett N."/>
            <person name="Cheng J.F."/>
            <person name="Olsen A."/>
            <person name="Lucas S."/>
            <person name="Elkin C."/>
            <person name="Uberbacher E."/>
            <person name="Frazier M."/>
            <person name="Gibbs R.A."/>
            <person name="Muzny D.M."/>
            <person name="Scherer S.E."/>
            <person name="Bouck J.B."/>
            <person name="Sodergren E.J."/>
            <person name="Worley K.C."/>
            <person name="Rives C.M."/>
            <person name="Gorrell J.H."/>
            <person name="Metzker M.L."/>
            <person name="Naylor S.L."/>
            <person name="Kucherlapati R.S."/>
            <person name="Nelson D.L."/>
            <person name="Weinstock G.M."/>
            <person name="Sakaki Y."/>
            <person name="Fujiyama A."/>
            <person name="Hattori M."/>
            <person name="Yada T."/>
            <person name="Toyoda A."/>
            <person name="Itoh T."/>
            <person name="Kawagoe C."/>
            <person name="Watanabe H."/>
            <person name="Totoki Y."/>
            <person name="Taylor T."/>
            <person name="Weissenbach J."/>
            <person name="Heilig R."/>
            <person name="Saurin W."/>
            <person name="Artiguenave F."/>
            <person name="Brottier P."/>
            <person name="Bruls T."/>
            <person name="Pelletier E."/>
            <person name="Robert C."/>
            <person name="Wincker P."/>
            <person name="Smith D.R."/>
            <person name="Doucette-Stamm L."/>
            <person name="Rubenfield M."/>
            <person name="Weinstock K."/>
            <person name="Lee H.M."/>
            <person name="Dubois J."/>
            <person name="Rosenthal A."/>
            <person name="Platzer M."/>
            <person name="Nyakatura G."/>
            <person name="Taudien S."/>
            <person name="Rump A."/>
            <person name="Yang H."/>
            <person name="Yu J."/>
            <person name="Wang J."/>
            <person name="Huang G."/>
            <person name="Gu J."/>
            <person name="Hood L."/>
            <person name="Rowen L."/>
            <person name="Madan A."/>
            <person name="Qin S."/>
            <person name="Davis R.W."/>
            <person name="Federspiel N.A."/>
            <person name="Abola A.P."/>
            <person name="Proctor M.J."/>
            <person name="Myers R.M."/>
            <person name="Schmutz J."/>
            <person name="Dickson M."/>
            <person name="Grimwood J."/>
            <person name="Cox D.R."/>
            <person name="Olson M.V."/>
            <person name="Kaul R."/>
            <person name="Raymond C."/>
            <person name="Shimizu N."/>
            <person name="Kawasaki K."/>
            <person name="Minoshima S."/>
            <person name="Evans G.A."/>
            <person name="Athanasiou M."/>
            <person name="Schultz R."/>
            <person name="Roe B.A."/>
            <person name="Chen F."/>
            <person name="Pan H."/>
            <person name="Ramser J."/>
            <person name="Lehrach H."/>
            <person name="Reinhardt R."/>
            <person name="McCombie W.R."/>
            <person name="de la Bastide M."/>
            <person name="Dedhia N."/>
            <person name="Blocker H."/>
            <person name="Hornischer K."/>
            <person name="Nordsiek G."/>
            <person name="Agarwala R."/>
            <person name="Aravind L."/>
            <person name="Bailey J.A."/>
            <person name="Bateman A."/>
            <person name="Batzoglou S."/>
            <person name="Birney E."/>
            <person name="Bork P."/>
            <person name="Brown D.G."/>
            <person name="Burge C.B."/>
            <person name="Cerutti L."/>
            <person name="Chen H.C."/>
            <person name="Church D."/>
            <person name="Clamp M."/>
            <person name="Copley R.R."/>
            <person name="Doerks T."/>
            <person name="Eddy S.R."/>
            <person name="Eichler E.E."/>
            <person name="Furey T.S."/>
            <person name="Galagan J."/>
            <person name="Gilbert J.G."/>
            <person name="Harmon C."/>
            <person name="Hayashizaki Y."/>
            <person name="Haussler D."/>
            <person name="Hermjakob H."/>
            <person name="Hokamp K."/>
            <person name="Jang W."/>
            <person name="Johnson L.S."/>
            <person name="Jones T.A."/>
            <person name="Kasif S."/>
            <person name="Kaspryzk A."/>
            <person name="Kennedy S."/>
            <person name="Kent W.J."/>
            <person name="Kitts P."/>
            <person name="Koonin E.V."/>
            <person name="Korf I."/>
            <person name="Kulp D."/>
            <person name="Lancet D."/>
            <person name="Lowe T.M."/>
            <person name="McLysaght A."/>
            <person name="Mikkelsen T."/>
            <person name="Moran J.V."/>
            <person name="Mulder N."/>
            <person name="Pollara V.J."/>
            <person name="Ponting C.P."/>
            <person name="Schuler G."/>
            <person name="Schultz J."/>
            <person name="Slater G."/>
            <person name="Smit A.F."/>
            <person name="Stupka E."/>
            <person name="Szustakowski J."/>
            <person name="Thierry-Mieg D."/>
            <person name="Thierry-Mieg J."/>
            <person name="Wagner L."/>
            <person name="Wallis J."/>
            <person name="Wheeler R."/>
            <person name="Williams A."/>
            <person name="Wolf Y.I."/>
            <person name="Wolfe K.H."/>
            <person name="Yang S.P."/>
            <person name="Yeh R.F."/>
            <person name="Collins F."/>
            <person name="Guyer M.S."/>
            <person name="Peterson J."/>
            <person name="Felsenfeld A."/>
            <person name="Wetterstrand K.A."/>
            <person name="Patrinos A."/>
            <person name="Morgan M.J."/>
            <person name="de Jong P."/>
            <person name="Catanese J.J."/>
            <person name="Osoegawa K."/>
            <person name="Shizuya H."/>
            <person name="Choi S."/>
            <person name="Chen Y.J."/>
        </authorList>
    </citation>
    <scope>NUCLEOTIDE SEQUENCE [LARGE SCALE GENOMIC DNA]</scope>
</reference>
<dbReference type="Ensembl" id="ENST00000675548.1">
    <property type="protein sequence ID" value="ENSP00000502684.1"/>
    <property type="gene ID" value="ENSG00000171680.23"/>
</dbReference>
<dbReference type="EMBL" id="AL158217">
    <property type="status" value="NOT_ANNOTATED_CDS"/>
    <property type="molecule type" value="Genomic_DNA"/>
</dbReference>